<evidence type="ECO:0000313" key="1">
    <source>
        <dbReference type="EMBL" id="MCP9762018.1"/>
    </source>
</evidence>
<accession>A0AAE3GZF1</accession>
<dbReference type="AlphaFoldDB" id="A0AAE3GZF1"/>
<name>A0AAE3GZF1_9BACT</name>
<gene>
    <name evidence="1" type="ORF">EGI31_03560</name>
</gene>
<keyword evidence="2" id="KW-1185">Reference proteome</keyword>
<protein>
    <recommendedName>
        <fullName evidence="3">Apea-like HEPN domain-containing protein</fullName>
    </recommendedName>
</protein>
<evidence type="ECO:0008006" key="3">
    <source>
        <dbReference type="Google" id="ProtNLM"/>
    </source>
</evidence>
<proteinExistence type="predicted"/>
<organism evidence="1 2">
    <name type="scientific">Lacihabitans soyangensis</name>
    <dbReference type="NCBI Taxonomy" id="869394"/>
    <lineage>
        <taxon>Bacteria</taxon>
        <taxon>Pseudomonadati</taxon>
        <taxon>Bacteroidota</taxon>
        <taxon>Cytophagia</taxon>
        <taxon>Cytophagales</taxon>
        <taxon>Leadbetterellaceae</taxon>
        <taxon>Lacihabitans</taxon>
    </lineage>
</organism>
<comment type="caution">
    <text evidence="1">The sequence shown here is derived from an EMBL/GenBank/DDBJ whole genome shotgun (WGS) entry which is preliminary data.</text>
</comment>
<evidence type="ECO:0000313" key="2">
    <source>
        <dbReference type="Proteomes" id="UP001204144"/>
    </source>
</evidence>
<dbReference type="RefSeq" id="WP_255035770.1">
    <property type="nucleotide sequence ID" value="NZ_RJUF01000005.1"/>
</dbReference>
<reference evidence="1 2" key="1">
    <citation type="submission" date="2018-11" db="EMBL/GenBank/DDBJ databases">
        <title>Novel bacteria species description.</title>
        <authorList>
            <person name="Han J.-H."/>
        </authorList>
    </citation>
    <scope>NUCLEOTIDE SEQUENCE [LARGE SCALE GENOMIC DNA]</scope>
    <source>
        <strain evidence="1 2">KCTC23259</strain>
    </source>
</reference>
<dbReference type="EMBL" id="RJUF01000005">
    <property type="protein sequence ID" value="MCP9762018.1"/>
    <property type="molecule type" value="Genomic_DNA"/>
</dbReference>
<dbReference type="Proteomes" id="UP001204144">
    <property type="component" value="Unassembled WGS sequence"/>
</dbReference>
<sequence length="328" mass="38319">MTTKEINLPLRLTTVYPLNNLGERKKNRLEDFINDLLSINNEVYLQLNIYGKIYLNFKFVKKVDFPEFGNKHELYLVIESTAEIDFHKISEQIEFNSELDKQIKPEQLVLPYFRVLYNAQLRHFLKFTQISHPGTIWLGAGFVYLYDKLIDKVEGISSILEENDFLKDAWPEKTTVKIIEVWNYILNKTTLLEKFSSTKIERALCSFTYLFSDSYHSDIPVALFWAISGLEALFVEGDTGITQQLNDKIPVFLGEIETDKKRLKKLYNFRSSLIHGGLSIPIKEAIINDEKHKEELYEMSTLSSFILVASLQKIIKNDLKELKFKYTF</sequence>